<keyword evidence="4" id="KW-1185">Reference proteome</keyword>
<dbReference type="SUPFAM" id="SSF56112">
    <property type="entry name" value="Protein kinase-like (PK-like)"/>
    <property type="match status" value="1"/>
</dbReference>
<evidence type="ECO:0000256" key="2">
    <source>
        <dbReference type="ARBA" id="ARBA00048655"/>
    </source>
</evidence>
<dbReference type="InterPro" id="IPR011009">
    <property type="entry name" value="Kinase-like_dom_sf"/>
</dbReference>
<dbReference type="Proteomes" id="UP000829685">
    <property type="component" value="Unassembled WGS sequence"/>
</dbReference>
<proteinExistence type="predicted"/>
<dbReference type="Gene3D" id="3.90.1200.10">
    <property type="match status" value="1"/>
</dbReference>
<accession>A0A9P9WIQ9</accession>
<comment type="caution">
    <text evidence="3">The sequence shown here is derived from an EMBL/GenBank/DDBJ whole genome shotgun (WGS) entry which is preliminary data.</text>
</comment>
<sequence length="322" mass="36291">MQDMLAVQDGTFPMDQAVIEALPCVFTSVSIDPFGISAWTDTGRLVAEQDDGCKRHFFLKVAYGEHGGVMLRGEFESAKEIYKVAPGFIPKPYSYGRYKSAHPITYFYMSEFIDMDITTATDPVELGSRLSEIHKRSASPTGKFGFHVVTCDGKMPQTVGWQSSWADFFGRLLQGICKLELETNGPWPEMERATQQLVDNVIPRLLGDLRHNGEPIKPCIIHGDLWEQNLGVNMNTGDLVMYDVGSYYAHNDMDLGLWGADFCSHFRSKVYTTHYLRFYPAAEPLEEFDDRNRLYSLKGTINYSAGHSGSVVRQSYVLMLVS</sequence>
<organism evidence="3 4">
    <name type="scientific">Neoarthrinium moseri</name>
    <dbReference type="NCBI Taxonomy" id="1658444"/>
    <lineage>
        <taxon>Eukaryota</taxon>
        <taxon>Fungi</taxon>
        <taxon>Dikarya</taxon>
        <taxon>Ascomycota</taxon>
        <taxon>Pezizomycotina</taxon>
        <taxon>Sordariomycetes</taxon>
        <taxon>Xylariomycetidae</taxon>
        <taxon>Amphisphaeriales</taxon>
        <taxon>Apiosporaceae</taxon>
        <taxon>Neoarthrinium</taxon>
    </lineage>
</organism>
<dbReference type="GO" id="GO:0102193">
    <property type="term" value="F:protein-ribulosamine 3-kinase activity"/>
    <property type="evidence" value="ECO:0007669"/>
    <property type="project" value="UniProtKB-EC"/>
</dbReference>
<evidence type="ECO:0000313" key="4">
    <source>
        <dbReference type="Proteomes" id="UP000829685"/>
    </source>
</evidence>
<comment type="catalytic activity">
    <reaction evidence="2">
        <text>N(6)-D-ribulosyl-L-lysyl-[protein] + ATP = N(6)-(3-O-phospho-D-ribulosyl)-L-lysyl-[protein] + ADP + H(+)</text>
        <dbReference type="Rhea" id="RHEA:48432"/>
        <dbReference type="Rhea" id="RHEA-COMP:12103"/>
        <dbReference type="Rhea" id="RHEA-COMP:12104"/>
        <dbReference type="ChEBI" id="CHEBI:15378"/>
        <dbReference type="ChEBI" id="CHEBI:30616"/>
        <dbReference type="ChEBI" id="CHEBI:90418"/>
        <dbReference type="ChEBI" id="CHEBI:90420"/>
        <dbReference type="ChEBI" id="CHEBI:456216"/>
        <dbReference type="EC" id="2.7.1.172"/>
    </reaction>
    <physiologicalReaction direction="left-to-right" evidence="2">
        <dbReference type="Rhea" id="RHEA:48433"/>
    </physiologicalReaction>
</comment>
<evidence type="ECO:0000313" key="3">
    <source>
        <dbReference type="EMBL" id="KAI1865263.1"/>
    </source>
</evidence>
<dbReference type="EMBL" id="JAFIMR010000022">
    <property type="protein sequence ID" value="KAI1865263.1"/>
    <property type="molecule type" value="Genomic_DNA"/>
</dbReference>
<dbReference type="AlphaFoldDB" id="A0A9P9WIQ9"/>
<evidence type="ECO:0000256" key="1">
    <source>
        <dbReference type="ARBA" id="ARBA00011961"/>
    </source>
</evidence>
<name>A0A9P9WIQ9_9PEZI</name>
<reference evidence="3" key="1">
    <citation type="submission" date="2021-03" db="EMBL/GenBank/DDBJ databases">
        <title>Revisited historic fungal species revealed as producer of novel bioactive compounds through whole genome sequencing and comparative genomics.</title>
        <authorList>
            <person name="Vignolle G.A."/>
            <person name="Hochenegger N."/>
            <person name="Mach R.L."/>
            <person name="Mach-Aigner A.R."/>
            <person name="Javad Rahimi M."/>
            <person name="Salim K.A."/>
            <person name="Chan C.M."/>
            <person name="Lim L.B.L."/>
            <person name="Cai F."/>
            <person name="Druzhinina I.S."/>
            <person name="U'Ren J.M."/>
            <person name="Derntl C."/>
        </authorList>
    </citation>
    <scope>NUCLEOTIDE SEQUENCE</scope>
    <source>
        <strain evidence="3">TUCIM 5799</strain>
    </source>
</reference>
<dbReference type="EC" id="2.7.1.172" evidence="1"/>
<gene>
    <name evidence="3" type="ORF">JX265_008310</name>
</gene>
<dbReference type="InterPro" id="IPR016477">
    <property type="entry name" value="Fructo-/Ketosamine-3-kinase"/>
</dbReference>
<dbReference type="PANTHER" id="PTHR12149:SF8">
    <property type="entry name" value="PROTEIN-RIBULOSAMINE 3-KINASE"/>
    <property type="match status" value="1"/>
</dbReference>
<protein>
    <recommendedName>
        <fullName evidence="1">protein-ribulosamine 3-kinase</fullName>
        <ecNumber evidence="1">2.7.1.172</ecNumber>
    </recommendedName>
</protein>
<dbReference type="PANTHER" id="PTHR12149">
    <property type="entry name" value="FRUCTOSAMINE 3 KINASE-RELATED PROTEIN"/>
    <property type="match status" value="1"/>
</dbReference>
<dbReference type="Pfam" id="PF03881">
    <property type="entry name" value="Fructosamin_kin"/>
    <property type="match status" value="1"/>
</dbReference>